<dbReference type="SUPFAM" id="SSF55347">
    <property type="entry name" value="Glyceraldehyde-3-phosphate dehydrogenase-like, C-terminal domain"/>
    <property type="match status" value="1"/>
</dbReference>
<gene>
    <name evidence="4" type="primary">gfo_2</name>
    <name evidence="4" type="ORF">PMF13cell1_01837</name>
</gene>
<dbReference type="Proteomes" id="UP000289794">
    <property type="component" value="Chromosome"/>
</dbReference>
<dbReference type="PANTHER" id="PTHR43818:SF11">
    <property type="entry name" value="BCDNA.GH03377"/>
    <property type="match status" value="1"/>
</dbReference>
<accession>A0A4P6LYV4</accession>
<dbReference type="KEGG" id="bpro:PMF13cell1_01837"/>
<keyword evidence="1 4" id="KW-0560">Oxidoreductase</keyword>
<dbReference type="Pfam" id="PF22725">
    <property type="entry name" value="GFO_IDH_MocA_C3"/>
    <property type="match status" value="1"/>
</dbReference>
<evidence type="ECO:0000256" key="1">
    <source>
        <dbReference type="ARBA" id="ARBA00023002"/>
    </source>
</evidence>
<dbReference type="AlphaFoldDB" id="A0A4P6LYV4"/>
<dbReference type="Gene3D" id="3.40.50.720">
    <property type="entry name" value="NAD(P)-binding Rossmann-like Domain"/>
    <property type="match status" value="1"/>
</dbReference>
<evidence type="ECO:0000259" key="3">
    <source>
        <dbReference type="Pfam" id="PF22725"/>
    </source>
</evidence>
<feature type="domain" description="GFO/IDH/MocA-like oxidoreductase" evidence="3">
    <location>
        <begin position="130"/>
        <end position="261"/>
    </location>
</feature>
<evidence type="ECO:0000313" key="5">
    <source>
        <dbReference type="Proteomes" id="UP000289794"/>
    </source>
</evidence>
<protein>
    <submittedName>
        <fullName evidence="4">Glucose--fructose oxidoreductase</fullName>
        <ecNumber evidence="4">1.1.99.28</ecNumber>
    </submittedName>
</protein>
<reference evidence="4 5" key="1">
    <citation type="submission" date="2019-01" db="EMBL/GenBank/DDBJ databases">
        <title>PMF-metabolizing Aryl O-demethylase.</title>
        <authorList>
            <person name="Kim M."/>
        </authorList>
    </citation>
    <scope>NUCLEOTIDE SEQUENCE [LARGE SCALE GENOMIC DNA]</scope>
    <source>
        <strain evidence="4 5">PMF1</strain>
    </source>
</reference>
<dbReference type="SUPFAM" id="SSF51735">
    <property type="entry name" value="NAD(P)-binding Rossmann-fold domains"/>
    <property type="match status" value="1"/>
</dbReference>
<proteinExistence type="predicted"/>
<dbReference type="Pfam" id="PF01408">
    <property type="entry name" value="GFO_IDH_MocA"/>
    <property type="match status" value="1"/>
</dbReference>
<dbReference type="InterPro" id="IPR000683">
    <property type="entry name" value="Gfo/Idh/MocA-like_OxRdtase_N"/>
</dbReference>
<dbReference type="GO" id="GO:0047061">
    <property type="term" value="F:glucose-fructose oxidoreductase activity"/>
    <property type="evidence" value="ECO:0007669"/>
    <property type="project" value="UniProtKB-EC"/>
</dbReference>
<dbReference type="Gene3D" id="3.30.360.10">
    <property type="entry name" value="Dihydrodipicolinate Reductase, domain 2"/>
    <property type="match status" value="1"/>
</dbReference>
<dbReference type="InterPro" id="IPR036291">
    <property type="entry name" value="NAD(P)-bd_dom_sf"/>
</dbReference>
<name>A0A4P6LYV4_9FIRM</name>
<dbReference type="EC" id="1.1.99.28" evidence="4"/>
<dbReference type="InterPro" id="IPR050463">
    <property type="entry name" value="Gfo/Idh/MocA_oxidrdct_glycsds"/>
</dbReference>
<organism evidence="4 5">
    <name type="scientific">Blautia producta</name>
    <dbReference type="NCBI Taxonomy" id="33035"/>
    <lineage>
        <taxon>Bacteria</taxon>
        <taxon>Bacillati</taxon>
        <taxon>Bacillota</taxon>
        <taxon>Clostridia</taxon>
        <taxon>Lachnospirales</taxon>
        <taxon>Lachnospiraceae</taxon>
        <taxon>Blautia</taxon>
    </lineage>
</organism>
<evidence type="ECO:0000259" key="2">
    <source>
        <dbReference type="Pfam" id="PF01408"/>
    </source>
</evidence>
<dbReference type="InterPro" id="IPR055170">
    <property type="entry name" value="GFO_IDH_MocA-like_dom"/>
</dbReference>
<sequence>MINIGIIGCGRIAQVRHIPEYDQNPDACIYGVYDINEKRAEEIAEKYHAVSYKSYEDLLNDDAIDAVSICTANHSHCEISIKALKSGKHVLCEKPMAVTYEECQAMVNAAKETGKYLMVGQQERLFPIHVKAKEVLQSGAIGDVLSFRTNFRHSGPENWTVDRQKVWFFDKKSAAFGAMADLGIHKADLIHYLLDDVIESAVAVTETLDKKNPDGTPIDVDDNAICIYRTRKGVIGTMEVSWTCYGQEDKSTVIYGTKGILKINSNPQYPIILEKQTGEQVYYDMTNYNPGQNGSGIIDAWMTCLTTNTPPLISGESSFESMKAVFAALESAEKGCVVNTDSLSKPSSEQN</sequence>
<feature type="domain" description="Gfo/Idh/MocA-like oxidoreductase N-terminal" evidence="2">
    <location>
        <begin position="2"/>
        <end position="120"/>
    </location>
</feature>
<dbReference type="GO" id="GO:0000166">
    <property type="term" value="F:nucleotide binding"/>
    <property type="evidence" value="ECO:0007669"/>
    <property type="project" value="InterPro"/>
</dbReference>
<evidence type="ECO:0000313" key="4">
    <source>
        <dbReference type="EMBL" id="QBE96293.1"/>
    </source>
</evidence>
<dbReference type="PANTHER" id="PTHR43818">
    <property type="entry name" value="BCDNA.GH03377"/>
    <property type="match status" value="1"/>
</dbReference>
<dbReference type="EMBL" id="CP035945">
    <property type="protein sequence ID" value="QBE96293.1"/>
    <property type="molecule type" value="Genomic_DNA"/>
</dbReference>
<dbReference type="RefSeq" id="WP_130180543.1">
    <property type="nucleotide sequence ID" value="NZ_CP035945.1"/>
</dbReference>